<dbReference type="NCBIfam" id="NF033105">
    <property type="entry name" value="bla_subclass_B3"/>
    <property type="match status" value="1"/>
</dbReference>
<protein>
    <submittedName>
        <fullName evidence="6">Subclass B3 metallo-beta-lactamase</fullName>
    </submittedName>
</protein>
<dbReference type="Gene3D" id="3.60.15.10">
    <property type="entry name" value="Ribonuclease Z/Hydroxyacylglutathione hydrolase-like"/>
    <property type="match status" value="1"/>
</dbReference>
<evidence type="ECO:0000256" key="3">
    <source>
        <dbReference type="ARBA" id="ARBA00022801"/>
    </source>
</evidence>
<keyword evidence="7" id="KW-1185">Reference proteome</keyword>
<keyword evidence="4" id="KW-0862">Zinc</keyword>
<dbReference type="EMBL" id="CP044016">
    <property type="protein sequence ID" value="QES90899.1"/>
    <property type="molecule type" value="Genomic_DNA"/>
</dbReference>
<evidence type="ECO:0000313" key="7">
    <source>
        <dbReference type="Proteomes" id="UP000292424"/>
    </source>
</evidence>
<feature type="domain" description="Metallo-beta-lactamase" evidence="5">
    <location>
        <begin position="49"/>
        <end position="239"/>
    </location>
</feature>
<keyword evidence="2" id="KW-0479">Metal-binding</keyword>
<dbReference type="PANTHER" id="PTHR46233">
    <property type="entry name" value="HYDROXYACYLGLUTATHIONE HYDROLASE GLOC"/>
    <property type="match status" value="1"/>
</dbReference>
<dbReference type="Proteomes" id="UP000292424">
    <property type="component" value="Chromosome"/>
</dbReference>
<dbReference type="PANTHER" id="PTHR46233:SF3">
    <property type="entry name" value="HYDROXYACYLGLUTATHIONE HYDROLASE GLOC"/>
    <property type="match status" value="1"/>
</dbReference>
<evidence type="ECO:0000256" key="2">
    <source>
        <dbReference type="ARBA" id="ARBA00022723"/>
    </source>
</evidence>
<proteinExistence type="predicted"/>
<dbReference type="SMART" id="SM00849">
    <property type="entry name" value="Lactamase_B"/>
    <property type="match status" value="1"/>
</dbReference>
<accession>A0A5P2G9B5</accession>
<comment type="cofactor">
    <cofactor evidence="1">
        <name>Zn(2+)</name>
        <dbReference type="ChEBI" id="CHEBI:29105"/>
    </cofactor>
</comment>
<evidence type="ECO:0000313" key="6">
    <source>
        <dbReference type="EMBL" id="QES90899.1"/>
    </source>
</evidence>
<name>A0A5P2G9B5_9BACT</name>
<organism evidence="6 7">
    <name type="scientific">Rhizosphaericola mali</name>
    <dbReference type="NCBI Taxonomy" id="2545455"/>
    <lineage>
        <taxon>Bacteria</taxon>
        <taxon>Pseudomonadati</taxon>
        <taxon>Bacteroidota</taxon>
        <taxon>Chitinophagia</taxon>
        <taxon>Chitinophagales</taxon>
        <taxon>Chitinophagaceae</taxon>
        <taxon>Rhizosphaericola</taxon>
    </lineage>
</organism>
<dbReference type="GO" id="GO:0016787">
    <property type="term" value="F:hydrolase activity"/>
    <property type="evidence" value="ECO:0007669"/>
    <property type="project" value="UniProtKB-KW"/>
</dbReference>
<dbReference type="NCBIfam" id="NF012229">
    <property type="entry name" value="bla_class_B_core"/>
    <property type="match status" value="1"/>
</dbReference>
<dbReference type="InterPro" id="IPR036866">
    <property type="entry name" value="RibonucZ/Hydroxyglut_hydro"/>
</dbReference>
<gene>
    <name evidence="6" type="primary">bla</name>
    <name evidence="6" type="ORF">E0W69_003475</name>
</gene>
<dbReference type="AlphaFoldDB" id="A0A5P2G9B5"/>
<dbReference type="OrthoDB" id="9802248at2"/>
<dbReference type="RefSeq" id="WP_131331884.1">
    <property type="nucleotide sequence ID" value="NZ_CP044016.1"/>
</dbReference>
<dbReference type="SUPFAM" id="SSF56281">
    <property type="entry name" value="Metallo-hydrolase/oxidoreductase"/>
    <property type="match status" value="1"/>
</dbReference>
<dbReference type="InterPro" id="IPR051453">
    <property type="entry name" value="MBL_Glyoxalase_II"/>
</dbReference>
<dbReference type="InterPro" id="IPR001279">
    <property type="entry name" value="Metallo-B-lactamas"/>
</dbReference>
<evidence type="ECO:0000256" key="1">
    <source>
        <dbReference type="ARBA" id="ARBA00001947"/>
    </source>
</evidence>
<dbReference type="KEGG" id="arac:E0W69_003475"/>
<reference evidence="6 7" key="1">
    <citation type="submission" date="2019-09" db="EMBL/GenBank/DDBJ databases">
        <title>Complete genome sequence of Arachidicoccus sp. B3-10 isolated from apple orchard soil.</title>
        <authorList>
            <person name="Kim H.S."/>
            <person name="Han K.-I."/>
            <person name="Suh M.K."/>
            <person name="Lee K.C."/>
            <person name="Eom M.K."/>
            <person name="Kim J.-S."/>
            <person name="Kang S.W."/>
            <person name="Sin Y."/>
            <person name="Lee J.-S."/>
        </authorList>
    </citation>
    <scope>NUCLEOTIDE SEQUENCE [LARGE SCALE GENOMIC DNA]</scope>
    <source>
        <strain evidence="6 7">B3-10</strain>
    </source>
</reference>
<dbReference type="Pfam" id="PF00753">
    <property type="entry name" value="Lactamase_B"/>
    <property type="match status" value="1"/>
</dbReference>
<evidence type="ECO:0000256" key="4">
    <source>
        <dbReference type="ARBA" id="ARBA00022833"/>
    </source>
</evidence>
<keyword evidence="3" id="KW-0378">Hydrolase</keyword>
<sequence>MVILVFLILFDVDVAHAQKINQPVPNKEWTQAFPPFKIVGNLYYVGTSDLASYLITTDHGYILVNTGVASCFPMLKKNIASLGLDYKKIKILLTNQVHYDHVGAMAAMKIETGAQFYVDSADADVLKSGGKTDYEMNYLGESFLPVQPDKLLKNLDTIQLGNTQLIMLHHPGHTKGSCSFLMTIRANGKSYKVLLANIPTIITNKKFKEITSYPTIQNDYRYTMDTMKNLQFDLWFAAHASQFDLHKKYHKNKVYTPNVFRDQKGYQDLIESITTEYQEKIARE</sequence>
<evidence type="ECO:0000259" key="5">
    <source>
        <dbReference type="SMART" id="SM00849"/>
    </source>
</evidence>
<dbReference type="GO" id="GO:0046872">
    <property type="term" value="F:metal ion binding"/>
    <property type="evidence" value="ECO:0007669"/>
    <property type="project" value="UniProtKB-KW"/>
</dbReference>